<evidence type="ECO:0000313" key="11">
    <source>
        <dbReference type="Proteomes" id="UP000824176"/>
    </source>
</evidence>
<dbReference type="InterPro" id="IPR000489">
    <property type="entry name" value="Pterin-binding_dom"/>
</dbReference>
<gene>
    <name evidence="10" type="primary">folP</name>
    <name evidence="10" type="ORF">H9804_10170</name>
</gene>
<comment type="pathway">
    <text evidence="3">Cofactor biosynthesis; tetrahydrofolate biosynthesis; 7,8-dihydrofolate from 2-amino-4-hydroxy-6-hydroxymethyl-7,8-dihydropteridine diphosphate and 4-aminobenzoate: step 1/2.</text>
</comment>
<dbReference type="AlphaFoldDB" id="A0A9D2GWH5"/>
<keyword evidence="7" id="KW-0460">Magnesium</keyword>
<keyword evidence="6" id="KW-0479">Metal-binding</keyword>
<dbReference type="PANTHER" id="PTHR20941">
    <property type="entry name" value="FOLATE SYNTHESIS PROTEINS"/>
    <property type="match status" value="1"/>
</dbReference>
<organism evidence="10 11">
    <name type="scientific">Candidatus Mucispirillum faecigallinarum</name>
    <dbReference type="NCBI Taxonomy" id="2838699"/>
    <lineage>
        <taxon>Bacteria</taxon>
        <taxon>Pseudomonadati</taxon>
        <taxon>Deferribacterota</taxon>
        <taxon>Deferribacteres</taxon>
        <taxon>Deferribacterales</taxon>
        <taxon>Mucispirillaceae</taxon>
        <taxon>Mucispirillum</taxon>
    </lineage>
</organism>
<feature type="domain" description="Pterin-binding" evidence="9">
    <location>
        <begin position="132"/>
        <end position="385"/>
    </location>
</feature>
<dbReference type="CDD" id="cd00739">
    <property type="entry name" value="DHPS"/>
    <property type="match status" value="1"/>
</dbReference>
<dbReference type="EC" id="2.5.1.15" evidence="4"/>
<dbReference type="PANTHER" id="PTHR20941:SF1">
    <property type="entry name" value="FOLIC ACID SYNTHESIS PROTEIN FOL1"/>
    <property type="match status" value="1"/>
</dbReference>
<comment type="cofactor">
    <cofactor evidence="2">
        <name>Mg(2+)</name>
        <dbReference type="ChEBI" id="CHEBI:18420"/>
    </cofactor>
</comment>
<dbReference type="Pfam" id="PF00809">
    <property type="entry name" value="Pterin_bind"/>
    <property type="match status" value="1"/>
</dbReference>
<evidence type="ECO:0000256" key="1">
    <source>
        <dbReference type="ARBA" id="ARBA00000012"/>
    </source>
</evidence>
<evidence type="ECO:0000256" key="6">
    <source>
        <dbReference type="ARBA" id="ARBA00022723"/>
    </source>
</evidence>
<dbReference type="InterPro" id="IPR045031">
    <property type="entry name" value="DHP_synth-like"/>
</dbReference>
<proteinExistence type="predicted"/>
<evidence type="ECO:0000256" key="3">
    <source>
        <dbReference type="ARBA" id="ARBA00004763"/>
    </source>
</evidence>
<dbReference type="GO" id="GO:0004156">
    <property type="term" value="F:dihydropteroate synthase activity"/>
    <property type="evidence" value="ECO:0007669"/>
    <property type="project" value="UniProtKB-EC"/>
</dbReference>
<evidence type="ECO:0000256" key="7">
    <source>
        <dbReference type="ARBA" id="ARBA00022842"/>
    </source>
</evidence>
<dbReference type="GO" id="GO:0046872">
    <property type="term" value="F:metal ion binding"/>
    <property type="evidence" value="ECO:0007669"/>
    <property type="project" value="UniProtKB-KW"/>
</dbReference>
<name>A0A9D2GWH5_9BACT</name>
<reference evidence="10" key="2">
    <citation type="submission" date="2021-04" db="EMBL/GenBank/DDBJ databases">
        <authorList>
            <person name="Gilroy R."/>
        </authorList>
    </citation>
    <scope>NUCLEOTIDE SEQUENCE</scope>
    <source>
        <strain evidence="10">ChiW4-1371</strain>
    </source>
</reference>
<comment type="catalytic activity">
    <reaction evidence="1">
        <text>(7,8-dihydropterin-6-yl)methyl diphosphate + 4-aminobenzoate = 7,8-dihydropteroate + diphosphate</text>
        <dbReference type="Rhea" id="RHEA:19949"/>
        <dbReference type="ChEBI" id="CHEBI:17836"/>
        <dbReference type="ChEBI" id="CHEBI:17839"/>
        <dbReference type="ChEBI" id="CHEBI:33019"/>
        <dbReference type="ChEBI" id="CHEBI:72950"/>
        <dbReference type="EC" id="2.5.1.15"/>
    </reaction>
</comment>
<dbReference type="NCBIfam" id="TIGR01496">
    <property type="entry name" value="DHPS"/>
    <property type="match status" value="1"/>
</dbReference>
<dbReference type="GO" id="GO:0046656">
    <property type="term" value="P:folic acid biosynthetic process"/>
    <property type="evidence" value="ECO:0007669"/>
    <property type="project" value="UniProtKB-KW"/>
</dbReference>
<dbReference type="GO" id="GO:0005829">
    <property type="term" value="C:cytosol"/>
    <property type="evidence" value="ECO:0007669"/>
    <property type="project" value="TreeGrafter"/>
</dbReference>
<dbReference type="PROSITE" id="PS00793">
    <property type="entry name" value="DHPS_2"/>
    <property type="match status" value="1"/>
</dbReference>
<sequence>MKFYKLTPEYERIKYELARIGVDSYALNMVKKGVSLNILVRDIKPPAANILKQESIASGMDAAVKRGAVSCSIDKTDVLLMGNAATFERLIKRLSAQVFGLKELAKELKTFLHSKEIKYITYNNGKIDLSKPLCMGILNTTPDSFSDGSLYETEEAVALRINEMVENGVDIIDIGGMSSRPFSDSISSDEEIKRIKFALDYVKQYDIIVSVDTNNYKVADYALNNGADIINDISGMTDDNMVSVCSSAKCAVCIMHMQGSPKDMQNDKNTEYENIIYDIHDFFSRSIDKCINAGIEYSSIILDTGFGFGKTVEQNYILLKYLREFKSFNLPLLAGISRKSMIGAVINKDVNNRLAGTVCANTAAILNGADIIRVHDIKEGIDTVKIADYILKASI</sequence>
<keyword evidence="8" id="KW-0289">Folate biosynthesis</keyword>
<comment type="caution">
    <text evidence="10">The sequence shown here is derived from an EMBL/GenBank/DDBJ whole genome shotgun (WGS) entry which is preliminary data.</text>
</comment>
<evidence type="ECO:0000256" key="4">
    <source>
        <dbReference type="ARBA" id="ARBA00012458"/>
    </source>
</evidence>
<accession>A0A9D2GWH5</accession>
<evidence type="ECO:0000259" key="9">
    <source>
        <dbReference type="PROSITE" id="PS50972"/>
    </source>
</evidence>
<dbReference type="EMBL" id="DXAQ01000149">
    <property type="protein sequence ID" value="HIZ90300.1"/>
    <property type="molecule type" value="Genomic_DNA"/>
</dbReference>
<dbReference type="InterPro" id="IPR011005">
    <property type="entry name" value="Dihydropteroate_synth-like_sf"/>
</dbReference>
<dbReference type="PROSITE" id="PS50972">
    <property type="entry name" value="PTERIN_BINDING"/>
    <property type="match status" value="1"/>
</dbReference>
<reference evidence="10" key="1">
    <citation type="journal article" date="2021" name="PeerJ">
        <title>Extensive microbial diversity within the chicken gut microbiome revealed by metagenomics and culture.</title>
        <authorList>
            <person name="Gilroy R."/>
            <person name="Ravi A."/>
            <person name="Getino M."/>
            <person name="Pursley I."/>
            <person name="Horton D.L."/>
            <person name="Alikhan N.F."/>
            <person name="Baker D."/>
            <person name="Gharbi K."/>
            <person name="Hall N."/>
            <person name="Watson M."/>
            <person name="Adriaenssens E.M."/>
            <person name="Foster-Nyarko E."/>
            <person name="Jarju S."/>
            <person name="Secka A."/>
            <person name="Antonio M."/>
            <person name="Oren A."/>
            <person name="Chaudhuri R.R."/>
            <person name="La Ragione R."/>
            <person name="Hildebrand F."/>
            <person name="Pallen M.J."/>
        </authorList>
    </citation>
    <scope>NUCLEOTIDE SEQUENCE</scope>
    <source>
        <strain evidence="10">ChiW4-1371</strain>
    </source>
</reference>
<dbReference type="InterPro" id="IPR006390">
    <property type="entry name" value="DHP_synth_dom"/>
</dbReference>
<protein>
    <recommendedName>
        <fullName evidence="4">dihydropteroate synthase</fullName>
        <ecNumber evidence="4">2.5.1.15</ecNumber>
    </recommendedName>
</protein>
<evidence type="ECO:0000313" key="10">
    <source>
        <dbReference type="EMBL" id="HIZ90300.1"/>
    </source>
</evidence>
<dbReference type="Gene3D" id="3.20.20.20">
    <property type="entry name" value="Dihydropteroate synthase-like"/>
    <property type="match status" value="1"/>
</dbReference>
<evidence type="ECO:0000256" key="2">
    <source>
        <dbReference type="ARBA" id="ARBA00001946"/>
    </source>
</evidence>
<dbReference type="SUPFAM" id="SSF51717">
    <property type="entry name" value="Dihydropteroate synthetase-like"/>
    <property type="match status" value="1"/>
</dbReference>
<dbReference type="GO" id="GO:0046654">
    <property type="term" value="P:tetrahydrofolate biosynthetic process"/>
    <property type="evidence" value="ECO:0007669"/>
    <property type="project" value="TreeGrafter"/>
</dbReference>
<keyword evidence="5 10" id="KW-0808">Transferase</keyword>
<evidence type="ECO:0000256" key="5">
    <source>
        <dbReference type="ARBA" id="ARBA00022679"/>
    </source>
</evidence>
<dbReference type="Proteomes" id="UP000824176">
    <property type="component" value="Unassembled WGS sequence"/>
</dbReference>
<evidence type="ECO:0000256" key="8">
    <source>
        <dbReference type="ARBA" id="ARBA00022909"/>
    </source>
</evidence>